<dbReference type="GO" id="GO:0005524">
    <property type="term" value="F:ATP binding"/>
    <property type="evidence" value="ECO:0007669"/>
    <property type="project" value="UniProtKB-KW"/>
</dbReference>
<dbReference type="AlphaFoldDB" id="A0A1M5F1Y6"/>
<dbReference type="OrthoDB" id="9769628at2"/>
<evidence type="ECO:0000313" key="5">
    <source>
        <dbReference type="EMBL" id="SHF85550.1"/>
    </source>
</evidence>
<dbReference type="EMBL" id="FQUU01000021">
    <property type="protein sequence ID" value="SHF85550.1"/>
    <property type="molecule type" value="Genomic_DNA"/>
</dbReference>
<evidence type="ECO:0000313" key="6">
    <source>
        <dbReference type="Proteomes" id="UP000184048"/>
    </source>
</evidence>
<accession>A0A1M5F1Y6</accession>
<dbReference type="GO" id="GO:0042398">
    <property type="term" value="P:modified amino acid biosynthetic process"/>
    <property type="evidence" value="ECO:0007669"/>
    <property type="project" value="InterPro"/>
</dbReference>
<dbReference type="GO" id="GO:0004357">
    <property type="term" value="F:glutamate-cysteine ligase activity"/>
    <property type="evidence" value="ECO:0007669"/>
    <property type="project" value="UniProtKB-EC"/>
</dbReference>
<dbReference type="Pfam" id="PF04107">
    <property type="entry name" value="GCS2"/>
    <property type="match status" value="1"/>
</dbReference>
<dbReference type="EC" id="6.3.2.2" evidence="4"/>
<keyword evidence="2 4" id="KW-0547">Nucleotide-binding</keyword>
<dbReference type="RefSeq" id="WP_072836817.1">
    <property type="nucleotide sequence ID" value="NZ_FQUU01000021.1"/>
</dbReference>
<dbReference type="NCBIfam" id="NF010039">
    <property type="entry name" value="PRK13515.1"/>
    <property type="match status" value="1"/>
</dbReference>
<comment type="function">
    <text evidence="4">ATP-dependent carboxylate-amine ligase which exhibits weak glutamate--cysteine ligase activity.</text>
</comment>
<dbReference type="InterPro" id="IPR050141">
    <property type="entry name" value="GCL_type2/YbdK_subfam"/>
</dbReference>
<dbReference type="InterPro" id="IPR006336">
    <property type="entry name" value="GCS2"/>
</dbReference>
<keyword evidence="3 4" id="KW-0067">ATP-binding</keyword>
<evidence type="ECO:0000256" key="1">
    <source>
        <dbReference type="ARBA" id="ARBA00022598"/>
    </source>
</evidence>
<dbReference type="InterPro" id="IPR011793">
    <property type="entry name" value="YbdK"/>
</dbReference>
<comment type="similarity">
    <text evidence="4">Belongs to the glutamate--cysteine ligase type 2 family. YbdK subfamily.</text>
</comment>
<sequence>MLLNYKNFTLGVEEEYMVLDPVTKELKSHEQKIVHEGQKIIKDKVKAEMHQAVVEVGTDICRDVDEAFQDVSTLRKTIAEIAGNLGYQIGASGTHPFSHWESQLITDHIRYNEIVNELQEAARSNLIFGLHVHVGMETREMANHIANSTRYFLPHIYALSTNSPFWEGRLTGYKSFRTKVFDKFPRTGIPEPFESIEAYDNYVKLLMKTNCIDNAKKIWWDLRVHPFFNTVEFRICDVPMTVNETIAIAALFQAICAKIYKLRSQNMNFIQYSRALINENKWRASRYGIDGYLIDFGKEEEINTRVLIYELLDFVDDVVDHLGSREKLSYVHKMLENGTGADRQLSIYEQTKSLVRVTEYINSQFLYGL</sequence>
<dbReference type="STRING" id="1121884.SAMN02745131_03693"/>
<name>A0A1M5F1Y6_9BACT</name>
<comment type="catalytic activity">
    <reaction evidence="4">
        <text>L-cysteine + L-glutamate + ATP = gamma-L-glutamyl-L-cysteine + ADP + phosphate + H(+)</text>
        <dbReference type="Rhea" id="RHEA:13285"/>
        <dbReference type="ChEBI" id="CHEBI:15378"/>
        <dbReference type="ChEBI" id="CHEBI:29985"/>
        <dbReference type="ChEBI" id="CHEBI:30616"/>
        <dbReference type="ChEBI" id="CHEBI:35235"/>
        <dbReference type="ChEBI" id="CHEBI:43474"/>
        <dbReference type="ChEBI" id="CHEBI:58173"/>
        <dbReference type="ChEBI" id="CHEBI:456216"/>
        <dbReference type="EC" id="6.3.2.2"/>
    </reaction>
</comment>
<evidence type="ECO:0000256" key="4">
    <source>
        <dbReference type="HAMAP-Rule" id="MF_01609"/>
    </source>
</evidence>
<dbReference type="SUPFAM" id="SSF55931">
    <property type="entry name" value="Glutamine synthetase/guanido kinase"/>
    <property type="match status" value="1"/>
</dbReference>
<dbReference type="NCBIfam" id="TIGR02050">
    <property type="entry name" value="gshA_cyan_rel"/>
    <property type="match status" value="1"/>
</dbReference>
<proteinExistence type="inferred from homology"/>
<organism evidence="5 6">
    <name type="scientific">Flavisolibacter ginsengisoli DSM 18119</name>
    <dbReference type="NCBI Taxonomy" id="1121884"/>
    <lineage>
        <taxon>Bacteria</taxon>
        <taxon>Pseudomonadati</taxon>
        <taxon>Bacteroidota</taxon>
        <taxon>Chitinophagia</taxon>
        <taxon>Chitinophagales</taxon>
        <taxon>Chitinophagaceae</taxon>
        <taxon>Flavisolibacter</taxon>
    </lineage>
</organism>
<dbReference type="PANTHER" id="PTHR36510">
    <property type="entry name" value="GLUTAMATE--CYSTEINE LIGASE 2-RELATED"/>
    <property type="match status" value="1"/>
</dbReference>
<dbReference type="PANTHER" id="PTHR36510:SF1">
    <property type="entry name" value="GLUTAMATE--CYSTEINE LIGASE 2-RELATED"/>
    <property type="match status" value="1"/>
</dbReference>
<dbReference type="Gene3D" id="3.30.590.20">
    <property type="match status" value="1"/>
</dbReference>
<dbReference type="InterPro" id="IPR014746">
    <property type="entry name" value="Gln_synth/guanido_kin_cat_dom"/>
</dbReference>
<evidence type="ECO:0000256" key="3">
    <source>
        <dbReference type="ARBA" id="ARBA00022840"/>
    </source>
</evidence>
<dbReference type="HAMAP" id="MF_01609">
    <property type="entry name" value="Glu_cys_ligase_2"/>
    <property type="match status" value="1"/>
</dbReference>
<dbReference type="Proteomes" id="UP000184048">
    <property type="component" value="Unassembled WGS sequence"/>
</dbReference>
<gene>
    <name evidence="5" type="ORF">SAMN02745131_03693</name>
</gene>
<protein>
    <recommendedName>
        <fullName evidence="4">Putative glutamate--cysteine ligase 2</fullName>
        <ecNumber evidence="4">6.3.2.2</ecNumber>
    </recommendedName>
    <alternativeName>
        <fullName evidence="4">Gamma-glutamylcysteine synthetase 2</fullName>
        <shortName evidence="4">GCS 2</shortName>
        <shortName evidence="4">Gamma-GCS 2</shortName>
    </alternativeName>
</protein>
<reference evidence="5 6" key="1">
    <citation type="submission" date="2016-11" db="EMBL/GenBank/DDBJ databases">
        <authorList>
            <person name="Jaros S."/>
            <person name="Januszkiewicz K."/>
            <person name="Wedrychowicz H."/>
        </authorList>
    </citation>
    <scope>NUCLEOTIDE SEQUENCE [LARGE SCALE GENOMIC DNA]</scope>
    <source>
        <strain evidence="5 6">DSM 18119</strain>
    </source>
</reference>
<keyword evidence="6" id="KW-1185">Reference proteome</keyword>
<evidence type="ECO:0000256" key="2">
    <source>
        <dbReference type="ARBA" id="ARBA00022741"/>
    </source>
</evidence>
<keyword evidence="1 4" id="KW-0436">Ligase</keyword>